<feature type="region of interest" description="Disordered" evidence="2">
    <location>
        <begin position="119"/>
        <end position="145"/>
    </location>
</feature>
<reference evidence="5" key="1">
    <citation type="submission" date="2025-08" db="UniProtKB">
        <authorList>
            <consortium name="RefSeq"/>
        </authorList>
    </citation>
    <scope>IDENTIFICATION</scope>
    <source>
        <tissue evidence="5">Sperm</tissue>
    </source>
</reference>
<dbReference type="PANTHER" id="PTHR16195:SF16">
    <property type="entry name" value="ZINC FINGER CCHC DOMAIN-CONTAINING PROTEIN 14"/>
    <property type="match status" value="1"/>
</dbReference>
<gene>
    <name evidence="5" type="primary">LOC116945811</name>
</gene>
<dbReference type="KEGG" id="pmrn:116945811"/>
<feature type="region of interest" description="Disordered" evidence="2">
    <location>
        <begin position="1114"/>
        <end position="1162"/>
    </location>
</feature>
<feature type="compositionally biased region" description="Low complexity" evidence="2">
    <location>
        <begin position="991"/>
        <end position="1000"/>
    </location>
</feature>
<sequence length="1466" mass="154358">MKVRALQRESAYRWFGELDPAGRLEFLCGLLDLLNPLELRFAAACLEELARKDQHSLRDAELRANSAAELLNGAAPGAGPGEATAARSDLGDAAVRGRLLVSLALLRSDNREAANALYRTLGPPRDPRGNGAAQAGQAGQAGQVGVEAQGLPQTRRGAATGLAMLLPFRAALASGEAGARAGQELVLLYTMASNHPAFAFHHKQAFRLTLRELRRALRQARRGDREVRGRPRFWCPKNSRKSDPDGEGVGVDREDHSSDGGPEGLERLLYKGSRGRCPVASGVGHLGRVEEDFSDLSSQEQDEANTSVSGVQQGPELPSFTPFRLANNKECVLSPAPGQLTLPPCKNHSLQPAEPFTTSVHKTVPSAYVTHSTVSFMHSAKGGTAALKHVPITNVHCAGLVHPATPSAYSFPRAPSVQSTAHTGLSVECLSIAATSPASSPASLAHPTLSVGNSVPVMSCVLSPQAASPSPHATHSLFLHRYPPPSSQHLHPVALPGQPRSPRDDLPNHDVAAHPLRTTTSSPVCTGNSTVATAMTADWPLQRTGSPHSPLPQRQQPVQLPVAVWHGSESPAHALRLLPHAVSPAPPDRSVDAELSNQALAVQALNLHTWLKQIHLHKSYPALRHLSLSQVLNLSAEDVERMDSLTIRARNKLIHYIQREREEIEARTHAPQEAVSQGDSAPLEGRDFASDSSCAVEENEAVRRDMSWQVTTQVLPTQTHFHPVSIAMPFSPTVPPTFSAASLYGTMGVHPMPMVQAYDPSLTSYSGPAGVSYSLKPSEAIPVAAHFTASPNMSIATTNHMGSATPYNVAYYNSVHHPVPVNHLTSNSPSVMASMHQPVGVATAFSPLHAPIVLPYNPTAASVPFCHASVSGIPVGTVASACSAPSSPTPPLHGPRLETRSGPSLVKNRPGPSGKTSHGNAKGAIKLDVVVAPDGLLAEVTPTSSSFRMGSTNMSTPMYATSSAVATSPYIFTASKVKSCSVTDSAAHPSCSPLHSCHSASAHREPSCAPSPVVTSSRAPAHGPSRVRSRRPATFSEGSSQTHADHQCNSLDGNSAPSSIKPPVSSSQSQFLIGINSSHVIQLNTQPTPYVSNDRMAVAPTSALNCHVSGATSANTHLGSNPTTVTTRSTCSPGSSGGRMEKRGPGAHEHHKGSDDTSVCGTHKAPLERSASAAYESWERAFDGDGRALSLELSDGNDSATNNPGEGRVYDRGAGAGTGEDVDDIEEAAQYDVVKPECYESGGGVAFVTDESAAYGPEESACYEIGEDVECGADLPSLAARSLSGCGMCGCNGSCSGSTSSAEAGEPPLPPSVASTAFGYPNYYQNTMPPGNTYAFQHYTLSLGVSGSYLAPPRYGLQYPYYHPSPAGSQHQSMQAYGTMVPPPPREMVGDGQQTGAVFVAGGVGPRHPAALPPLQHRKPPIPSCFNCGVSGHQAPECTQPSMDSNQPATFRFRYSTHADGLDTVD</sequence>
<dbReference type="GeneID" id="116945811"/>
<accession>A0AAJ7TG54</accession>
<evidence type="ECO:0000313" key="5">
    <source>
        <dbReference type="RefSeq" id="XP_032816241.1"/>
    </source>
</evidence>
<dbReference type="InterPro" id="IPR013761">
    <property type="entry name" value="SAM/pointed_sf"/>
</dbReference>
<feature type="region of interest" description="Disordered" evidence="2">
    <location>
        <begin position="991"/>
        <end position="1067"/>
    </location>
</feature>
<feature type="region of interest" description="Disordered" evidence="2">
    <location>
        <begin position="495"/>
        <end position="527"/>
    </location>
</feature>
<evidence type="ECO:0000256" key="1">
    <source>
        <dbReference type="PROSITE-ProRule" id="PRU00047"/>
    </source>
</evidence>
<feature type="compositionally biased region" description="Low complexity" evidence="2">
    <location>
        <begin position="131"/>
        <end position="145"/>
    </location>
</feature>
<feature type="region of interest" description="Disordered" evidence="2">
    <location>
        <begin position="1193"/>
        <end position="1219"/>
    </location>
</feature>
<keyword evidence="4" id="KW-1185">Reference proteome</keyword>
<feature type="compositionally biased region" description="Polar residues" evidence="2">
    <location>
        <begin position="295"/>
        <end position="312"/>
    </location>
</feature>
<feature type="region of interest" description="Disordered" evidence="2">
    <location>
        <begin position="664"/>
        <end position="696"/>
    </location>
</feature>
<feature type="compositionally biased region" description="Basic and acidic residues" evidence="2">
    <location>
        <begin position="240"/>
        <end position="266"/>
    </location>
</feature>
<feature type="compositionally biased region" description="Polar residues" evidence="2">
    <location>
        <begin position="1036"/>
        <end position="1053"/>
    </location>
</feature>
<feature type="region of interest" description="Disordered" evidence="2">
    <location>
        <begin position="221"/>
        <end position="266"/>
    </location>
</feature>
<organism evidence="4 5">
    <name type="scientific">Petromyzon marinus</name>
    <name type="common">Sea lamprey</name>
    <dbReference type="NCBI Taxonomy" id="7757"/>
    <lineage>
        <taxon>Eukaryota</taxon>
        <taxon>Metazoa</taxon>
        <taxon>Chordata</taxon>
        <taxon>Craniata</taxon>
        <taxon>Vertebrata</taxon>
        <taxon>Cyclostomata</taxon>
        <taxon>Hyperoartia</taxon>
        <taxon>Petromyzontiformes</taxon>
        <taxon>Petromyzontidae</taxon>
        <taxon>Petromyzon</taxon>
    </lineage>
</organism>
<evidence type="ECO:0000259" key="3">
    <source>
        <dbReference type="PROSITE" id="PS50158"/>
    </source>
</evidence>
<dbReference type="Proteomes" id="UP001318040">
    <property type="component" value="Chromosome 25"/>
</dbReference>
<keyword evidence="1" id="KW-0479">Metal-binding</keyword>
<feature type="compositionally biased region" description="Polar residues" evidence="2">
    <location>
        <begin position="517"/>
        <end position="527"/>
    </location>
</feature>
<feature type="compositionally biased region" description="Low complexity" evidence="2">
    <location>
        <begin position="1055"/>
        <end position="1067"/>
    </location>
</feature>
<feature type="compositionally biased region" description="Basic and acidic residues" evidence="2">
    <location>
        <begin position="1139"/>
        <end position="1155"/>
    </location>
</feature>
<feature type="compositionally biased region" description="Polar residues" evidence="2">
    <location>
        <begin position="1114"/>
        <end position="1134"/>
    </location>
</feature>
<dbReference type="Pfam" id="PF00098">
    <property type="entry name" value="zf-CCHC"/>
    <property type="match status" value="1"/>
</dbReference>
<dbReference type="RefSeq" id="XP_032816241.1">
    <property type="nucleotide sequence ID" value="XM_032960350.1"/>
</dbReference>
<evidence type="ECO:0000256" key="2">
    <source>
        <dbReference type="SAM" id="MobiDB-lite"/>
    </source>
</evidence>
<dbReference type="InterPro" id="IPR042344">
    <property type="entry name" value="ZCCHC14"/>
</dbReference>
<keyword evidence="1" id="KW-0862">Zinc</keyword>
<keyword evidence="1" id="KW-0863">Zinc-finger</keyword>
<feature type="domain" description="CCHC-type" evidence="3">
    <location>
        <begin position="1425"/>
        <end position="1440"/>
    </location>
</feature>
<dbReference type="GO" id="GO:0008270">
    <property type="term" value="F:zinc ion binding"/>
    <property type="evidence" value="ECO:0007669"/>
    <property type="project" value="UniProtKB-KW"/>
</dbReference>
<feature type="region of interest" description="Disordered" evidence="2">
    <location>
        <begin position="293"/>
        <end position="320"/>
    </location>
</feature>
<feature type="region of interest" description="Disordered" evidence="2">
    <location>
        <begin position="880"/>
        <end position="921"/>
    </location>
</feature>
<protein>
    <submittedName>
        <fullName evidence="5">Mucin-12-like isoform X1</fullName>
    </submittedName>
</protein>
<dbReference type="Pfam" id="PF25479">
    <property type="entry name" value="Vts1"/>
    <property type="match status" value="1"/>
</dbReference>
<dbReference type="InterPro" id="IPR058599">
    <property type="entry name" value="PHAT_Smg/ZCCHC2-like"/>
</dbReference>
<dbReference type="Pfam" id="PF26034">
    <property type="entry name" value="PHAT_SMAUG"/>
    <property type="match status" value="1"/>
</dbReference>
<name>A0AAJ7TG54_PETMA</name>
<proteinExistence type="predicted"/>
<dbReference type="InterPro" id="IPR057327">
    <property type="entry name" value="Vts1_dom"/>
</dbReference>
<feature type="compositionally biased region" description="Basic and acidic residues" evidence="2">
    <location>
        <begin position="501"/>
        <end position="512"/>
    </location>
</feature>
<evidence type="ECO:0000313" key="4">
    <source>
        <dbReference type="Proteomes" id="UP001318040"/>
    </source>
</evidence>
<dbReference type="GO" id="GO:0003676">
    <property type="term" value="F:nucleic acid binding"/>
    <property type="evidence" value="ECO:0007669"/>
    <property type="project" value="InterPro"/>
</dbReference>
<dbReference type="Gene3D" id="1.10.150.50">
    <property type="entry name" value="Transcription Factor, Ets-1"/>
    <property type="match status" value="1"/>
</dbReference>
<dbReference type="SMART" id="SM00343">
    <property type="entry name" value="ZnF_C2HC"/>
    <property type="match status" value="1"/>
</dbReference>
<dbReference type="PANTHER" id="PTHR16195">
    <property type="entry name" value="ZINC FINGER CCHC DOMAIN CONTAINING PROTEIN"/>
    <property type="match status" value="1"/>
</dbReference>
<dbReference type="PROSITE" id="PS50158">
    <property type="entry name" value="ZF_CCHC"/>
    <property type="match status" value="1"/>
</dbReference>
<dbReference type="InterPro" id="IPR001878">
    <property type="entry name" value="Znf_CCHC"/>
</dbReference>